<proteinExistence type="predicted"/>
<reference evidence="2" key="1">
    <citation type="submission" date="2016-11" db="EMBL/GenBank/DDBJ databases">
        <title>Trade-off between light-utilization and light-protection in marine flavobacteria.</title>
        <authorList>
            <person name="Kumagai Y."/>
            <person name="Yoshizawa S."/>
            <person name="Kogure K."/>
        </authorList>
    </citation>
    <scope>NUCLEOTIDE SEQUENCE [LARGE SCALE GENOMIC DNA]</scope>
    <source>
        <strain evidence="2">SG-18</strain>
    </source>
</reference>
<dbReference type="Gene3D" id="2.180.10.10">
    <property type="entry name" value="RHS repeat-associated core"/>
    <property type="match status" value="1"/>
</dbReference>
<dbReference type="InterPro" id="IPR022385">
    <property type="entry name" value="Rhs_assc_core"/>
</dbReference>
<organism evidence="1 2">
    <name type="scientific">Aureicoccus marinus</name>
    <dbReference type="NCBI Taxonomy" id="754435"/>
    <lineage>
        <taxon>Bacteria</taxon>
        <taxon>Pseudomonadati</taxon>
        <taxon>Bacteroidota</taxon>
        <taxon>Flavobacteriia</taxon>
        <taxon>Flavobacteriales</taxon>
        <taxon>Flavobacteriaceae</taxon>
        <taxon>Aureicoccus</taxon>
    </lineage>
</organism>
<evidence type="ECO:0000313" key="2">
    <source>
        <dbReference type="Proteomes" id="UP000239366"/>
    </source>
</evidence>
<gene>
    <name evidence="1" type="ORF">BST99_13330</name>
</gene>
<evidence type="ECO:0000313" key="1">
    <source>
        <dbReference type="EMBL" id="PQJ16571.1"/>
    </source>
</evidence>
<accession>A0A2S7TAH8</accession>
<name>A0A2S7TAH8_9FLAO</name>
<comment type="caution">
    <text evidence="1">The sequence shown here is derived from an EMBL/GenBank/DDBJ whole genome shotgun (WGS) entry which is preliminary data.</text>
</comment>
<sequence>MYDYGARMYEPTLGRWMNIDPMAEDMRRFSPYTFAFNNPVYYIDQMMMPFGLGQMDEEKNFDFSSITDGPQHITSTVVDETGKIIDYKDDGDDNIYLNERSEENIIGKERDGVTYTEGLYLTADDLNEGAMGSLPNGFMLKISDEMNQTLLYFWPAEVLNGGLIKVSAWLSKLSKLRIFRFGSRIKANNVKELKALTKKLSKPGSELTQKELNKLKKLVEKFGGKLRYDLNPVRGKIKKPHVQIEGLGKSVESRHIWLKNGVKQQ</sequence>
<evidence type="ECO:0008006" key="3">
    <source>
        <dbReference type="Google" id="ProtNLM"/>
    </source>
</evidence>
<dbReference type="EMBL" id="MQVX01000001">
    <property type="protein sequence ID" value="PQJ16571.1"/>
    <property type="molecule type" value="Genomic_DNA"/>
</dbReference>
<protein>
    <recommendedName>
        <fullName evidence="3">RHS repeat-associated core domain-containing protein</fullName>
    </recommendedName>
</protein>
<dbReference type="AlphaFoldDB" id="A0A2S7TAH8"/>
<keyword evidence="2" id="KW-1185">Reference proteome</keyword>
<dbReference type="Proteomes" id="UP000239366">
    <property type="component" value="Unassembled WGS sequence"/>
</dbReference>
<dbReference type="NCBIfam" id="TIGR03696">
    <property type="entry name" value="Rhs_assc_core"/>
    <property type="match status" value="1"/>
</dbReference>